<dbReference type="GO" id="GO:0005886">
    <property type="term" value="C:plasma membrane"/>
    <property type="evidence" value="ECO:0007669"/>
    <property type="project" value="UniProtKB-SubCell"/>
</dbReference>
<organism evidence="11 12">
    <name type="scientific">Dielma fastidiosa</name>
    <dbReference type="NCBI Taxonomy" id="1034346"/>
    <lineage>
        <taxon>Bacteria</taxon>
        <taxon>Bacillati</taxon>
        <taxon>Bacillota</taxon>
        <taxon>Erysipelotrichia</taxon>
        <taxon>Erysipelotrichales</taxon>
        <taxon>Erysipelotrichaceae</taxon>
        <taxon>Dielma</taxon>
    </lineage>
</organism>
<keyword evidence="5 9" id="KW-0812">Transmembrane</keyword>
<dbReference type="PANTHER" id="PTHR33989:SF4">
    <property type="entry name" value="PTS SYSTEM N,N'-DIACETYLCHITOBIOSE-SPECIFIC EIIC COMPONENT"/>
    <property type="match status" value="1"/>
</dbReference>
<feature type="transmembrane region" description="Helical" evidence="9">
    <location>
        <begin position="77"/>
        <end position="98"/>
    </location>
</feature>
<keyword evidence="7 8" id="KW-0472">Membrane</keyword>
<dbReference type="Proteomes" id="UP001276902">
    <property type="component" value="Unassembled WGS sequence"/>
</dbReference>
<evidence type="ECO:0000256" key="8">
    <source>
        <dbReference type="PIRNR" id="PIRNR006351"/>
    </source>
</evidence>
<dbReference type="InterPro" id="IPR004501">
    <property type="entry name" value="PTS_EIIC_3"/>
</dbReference>
<feature type="domain" description="PTS EIIC type-3" evidence="10">
    <location>
        <begin position="12"/>
        <end position="400"/>
    </location>
</feature>
<dbReference type="RefSeq" id="WP_051404495.1">
    <property type="nucleotide sequence ID" value="NZ_BAABZA010000006.1"/>
</dbReference>
<proteinExistence type="predicted"/>
<dbReference type="PIRSF" id="PIRSF006351">
    <property type="entry name" value="PTS_EIIC-Cellobiose"/>
    <property type="match status" value="1"/>
</dbReference>
<keyword evidence="4 8" id="KW-0762">Sugar transport</keyword>
<dbReference type="PROSITE" id="PS51105">
    <property type="entry name" value="PTS_EIIC_TYPE_3"/>
    <property type="match status" value="1"/>
</dbReference>
<dbReference type="EMBL" id="JALDAW010000013">
    <property type="protein sequence ID" value="MDY5168245.1"/>
    <property type="molecule type" value="Genomic_DNA"/>
</dbReference>
<evidence type="ECO:0000313" key="11">
    <source>
        <dbReference type="EMBL" id="MDY5168245.1"/>
    </source>
</evidence>
<dbReference type="GO" id="GO:1902815">
    <property type="term" value="P:N,N'-diacetylchitobiose import"/>
    <property type="evidence" value="ECO:0007669"/>
    <property type="project" value="TreeGrafter"/>
</dbReference>
<feature type="transmembrane region" description="Helical" evidence="9">
    <location>
        <begin position="237"/>
        <end position="259"/>
    </location>
</feature>
<evidence type="ECO:0000256" key="9">
    <source>
        <dbReference type="SAM" id="Phobius"/>
    </source>
</evidence>
<evidence type="ECO:0000256" key="3">
    <source>
        <dbReference type="ARBA" id="ARBA00022475"/>
    </source>
</evidence>
<reference evidence="11" key="1">
    <citation type="submission" date="2022-03" db="EMBL/GenBank/DDBJ databases">
        <title>First case of bacteraemia caused by Dielma fastidiosa in a patient hospitalised with diverticulitis.</title>
        <authorList>
            <person name="Forman-Ankjaer B."/>
            <person name="Hvid-Jensen F."/>
            <person name="Kobel C.M."/>
            <person name="Greve T."/>
        </authorList>
    </citation>
    <scope>NUCLEOTIDE SEQUENCE</scope>
    <source>
        <strain evidence="11">AUH_DF_2021</strain>
    </source>
</reference>
<feature type="transmembrane region" description="Helical" evidence="9">
    <location>
        <begin position="164"/>
        <end position="193"/>
    </location>
</feature>
<dbReference type="PANTHER" id="PTHR33989">
    <property type="match status" value="1"/>
</dbReference>
<dbReference type="InterPro" id="IPR004796">
    <property type="entry name" value="PTS_IIC_cello"/>
</dbReference>
<gene>
    <name evidence="11" type="ORF">MQE39_08970</name>
</gene>
<dbReference type="Pfam" id="PF02378">
    <property type="entry name" value="PTS_EIIC"/>
    <property type="match status" value="1"/>
</dbReference>
<keyword evidence="6 9" id="KW-1133">Transmembrane helix</keyword>
<evidence type="ECO:0000256" key="5">
    <source>
        <dbReference type="ARBA" id="ARBA00022692"/>
    </source>
</evidence>
<evidence type="ECO:0000313" key="12">
    <source>
        <dbReference type="Proteomes" id="UP001276902"/>
    </source>
</evidence>
<sequence>MQDLMNKLTTMLEKHLVPVMNKMANNRYFGAIRDSLIATMGLTIIGSLCLLIATFPFPQSYVEFIAANPELQSILMIPFNLSVSIISVYVAFGIGYYLSESYNLNKLVGGITALFTFLIMAGGINSSYLGAEGMFTAIIAAIFNVEVTRFCVAKNIAIKMPKAVPANIAGGFTALIPCTLSTLMTIVLIYFIGFDVNSILATVLTPIITLAGDSIFTALIYVILATLMWFAGLHPQVLASLLTPAWTIMSVANMNAYAAGMPATHIFVKPFFFTFVFIGGQCGTLALNFIMLKSKSKTHRDLAKLALPAGLFNINEPMLFGLPIVLNPTLIIPALIGQVTTVLTTWLAFASGIVPPMVNPEAALWNLPAPIAAAISTFSWQAVVLLFVNMLIQGLLYIPFYRIVEKDMVAKETAEIETN</sequence>
<evidence type="ECO:0000259" key="10">
    <source>
        <dbReference type="PROSITE" id="PS51105"/>
    </source>
</evidence>
<comment type="caution">
    <text evidence="11">The sequence shown here is derived from an EMBL/GenBank/DDBJ whole genome shotgun (WGS) entry which is preliminary data.</text>
</comment>
<evidence type="ECO:0000256" key="1">
    <source>
        <dbReference type="ARBA" id="ARBA00004651"/>
    </source>
</evidence>
<feature type="transmembrane region" description="Helical" evidence="9">
    <location>
        <begin position="36"/>
        <end position="57"/>
    </location>
</feature>
<comment type="subcellular location">
    <subcellularLocation>
        <location evidence="1">Cell membrane</location>
        <topology evidence="1">Multi-pass membrane protein</topology>
    </subcellularLocation>
</comment>
<dbReference type="InterPro" id="IPR051088">
    <property type="entry name" value="PTS_Sugar-EIIC/EIIB"/>
</dbReference>
<evidence type="ECO:0000256" key="7">
    <source>
        <dbReference type="ARBA" id="ARBA00023136"/>
    </source>
</evidence>
<accession>A0AB35UN93</accession>
<evidence type="ECO:0000256" key="2">
    <source>
        <dbReference type="ARBA" id="ARBA00022448"/>
    </source>
</evidence>
<feature type="transmembrane region" description="Helical" evidence="9">
    <location>
        <begin position="199"/>
        <end position="230"/>
    </location>
</feature>
<feature type="transmembrane region" description="Helical" evidence="9">
    <location>
        <begin position="134"/>
        <end position="152"/>
    </location>
</feature>
<protein>
    <recommendedName>
        <fullName evidence="8">Permease IIC component</fullName>
    </recommendedName>
</protein>
<dbReference type="NCBIfam" id="TIGR00410">
    <property type="entry name" value="lacE"/>
    <property type="match status" value="1"/>
</dbReference>
<keyword evidence="2 8" id="KW-0813">Transport</keyword>
<feature type="transmembrane region" description="Helical" evidence="9">
    <location>
        <begin position="324"/>
        <end position="349"/>
    </location>
</feature>
<feature type="transmembrane region" description="Helical" evidence="9">
    <location>
        <begin position="107"/>
        <end position="128"/>
    </location>
</feature>
<dbReference type="GO" id="GO:0009401">
    <property type="term" value="P:phosphoenolpyruvate-dependent sugar phosphotransferase system"/>
    <property type="evidence" value="ECO:0007669"/>
    <property type="project" value="InterPro"/>
</dbReference>
<comment type="function">
    <text evidence="8">The phosphoenolpyruvate-dependent sugar phosphotransferase system (PTS), a major carbohydrate active -transport system, catalyzes the phosphorylation of incoming sugar substrates concomitant with their translocation across the cell membrane.</text>
</comment>
<dbReference type="AlphaFoldDB" id="A0AB35UN93"/>
<name>A0AB35UN93_9FIRM</name>
<evidence type="ECO:0000256" key="6">
    <source>
        <dbReference type="ARBA" id="ARBA00022989"/>
    </source>
</evidence>
<feature type="transmembrane region" description="Helical" evidence="9">
    <location>
        <begin position="271"/>
        <end position="292"/>
    </location>
</feature>
<evidence type="ECO:0000256" key="4">
    <source>
        <dbReference type="ARBA" id="ARBA00022597"/>
    </source>
</evidence>
<keyword evidence="3 8" id="KW-1003">Cell membrane</keyword>
<dbReference type="GO" id="GO:0008982">
    <property type="term" value="F:protein-N(PI)-phosphohistidine-sugar phosphotransferase activity"/>
    <property type="evidence" value="ECO:0007669"/>
    <property type="project" value="UniProtKB-UniRule"/>
</dbReference>
<dbReference type="InterPro" id="IPR003352">
    <property type="entry name" value="PTS_EIIC"/>
</dbReference>